<evidence type="ECO:0000256" key="2">
    <source>
        <dbReference type="SAM" id="SignalP"/>
    </source>
</evidence>
<sequence length="151" mass="16504">MKTTLLFLSFLLFAFSATSLLVAAGDTLDPVLDIDGNELQNGEDVIRVSTALDIVSLNIPFYCRQSSIWTLQGVFVTMGGARGNFSRNFQIQKYNELGNTYKFIYCVDNAACRDIGPAIMNGIGPLTILNDPLQVVFVKAEGSQIKKITNG</sequence>
<dbReference type="CDD" id="cd00178">
    <property type="entry name" value="beta-trefoil_STI"/>
    <property type="match status" value="1"/>
</dbReference>
<reference evidence="3 4" key="1">
    <citation type="submission" date="2019-09" db="EMBL/GenBank/DDBJ databases">
        <title>A chromosome-level genome assembly of the Chinese tupelo Nyssa sinensis.</title>
        <authorList>
            <person name="Yang X."/>
            <person name="Kang M."/>
            <person name="Yang Y."/>
            <person name="Xiong H."/>
            <person name="Wang M."/>
            <person name="Zhang Z."/>
            <person name="Wang Z."/>
            <person name="Wu H."/>
            <person name="Ma T."/>
            <person name="Liu J."/>
            <person name="Xi Z."/>
        </authorList>
    </citation>
    <scope>NUCLEOTIDE SEQUENCE [LARGE SCALE GENOMIC DNA]</scope>
    <source>
        <strain evidence="3">J267</strain>
        <tissue evidence="3">Leaf</tissue>
    </source>
</reference>
<feature type="chain" id="PRO_5023934818" evidence="2">
    <location>
        <begin position="20"/>
        <end position="151"/>
    </location>
</feature>
<dbReference type="OrthoDB" id="1872570at2759"/>
<dbReference type="PANTHER" id="PTHR33107">
    <property type="entry name" value="KUNITZ TRYPSIN INHIBITOR 2"/>
    <property type="match status" value="1"/>
</dbReference>
<proteinExistence type="inferred from homology"/>
<keyword evidence="4" id="KW-1185">Reference proteome</keyword>
<dbReference type="AlphaFoldDB" id="A0A5J5C7Y2"/>
<evidence type="ECO:0000256" key="1">
    <source>
        <dbReference type="ARBA" id="ARBA00005440"/>
    </source>
</evidence>
<feature type="signal peptide" evidence="2">
    <location>
        <begin position="1"/>
        <end position="19"/>
    </location>
</feature>
<keyword evidence="2" id="KW-0732">Signal</keyword>
<dbReference type="EMBL" id="CM018031">
    <property type="protein sequence ID" value="KAA8550062.1"/>
    <property type="molecule type" value="Genomic_DNA"/>
</dbReference>
<dbReference type="InterPro" id="IPR002160">
    <property type="entry name" value="Prot_inh_Kunz-lg"/>
</dbReference>
<dbReference type="Gene3D" id="2.80.10.50">
    <property type="match status" value="1"/>
</dbReference>
<comment type="similarity">
    <text evidence="1">Belongs to the protease inhibitor I3 (leguminous Kunitz-type inhibitor) family.</text>
</comment>
<dbReference type="InterPro" id="IPR011065">
    <property type="entry name" value="Kunitz_inhibitor_STI-like_sf"/>
</dbReference>
<dbReference type="SMART" id="SM00452">
    <property type="entry name" value="STI"/>
    <property type="match status" value="1"/>
</dbReference>
<evidence type="ECO:0000313" key="3">
    <source>
        <dbReference type="EMBL" id="KAA8550062.1"/>
    </source>
</evidence>
<organism evidence="3 4">
    <name type="scientific">Nyssa sinensis</name>
    <dbReference type="NCBI Taxonomy" id="561372"/>
    <lineage>
        <taxon>Eukaryota</taxon>
        <taxon>Viridiplantae</taxon>
        <taxon>Streptophyta</taxon>
        <taxon>Embryophyta</taxon>
        <taxon>Tracheophyta</taxon>
        <taxon>Spermatophyta</taxon>
        <taxon>Magnoliopsida</taxon>
        <taxon>eudicotyledons</taxon>
        <taxon>Gunneridae</taxon>
        <taxon>Pentapetalae</taxon>
        <taxon>asterids</taxon>
        <taxon>Cornales</taxon>
        <taxon>Nyssaceae</taxon>
        <taxon>Nyssa</taxon>
    </lineage>
</organism>
<dbReference type="GO" id="GO:0004866">
    <property type="term" value="F:endopeptidase inhibitor activity"/>
    <property type="evidence" value="ECO:0007669"/>
    <property type="project" value="InterPro"/>
</dbReference>
<evidence type="ECO:0000313" key="4">
    <source>
        <dbReference type="Proteomes" id="UP000325577"/>
    </source>
</evidence>
<protein>
    <submittedName>
        <fullName evidence="3">Uncharacterized protein</fullName>
    </submittedName>
</protein>
<gene>
    <name evidence="3" type="ORF">F0562_001746</name>
</gene>
<dbReference type="SUPFAM" id="SSF50386">
    <property type="entry name" value="STI-like"/>
    <property type="match status" value="1"/>
</dbReference>
<dbReference type="PANTHER" id="PTHR33107:SF5">
    <property type="entry name" value="KUNITZ TRYPSIN INHIBITOR 5"/>
    <property type="match status" value="1"/>
</dbReference>
<dbReference type="InterPro" id="IPR056368">
    <property type="entry name" value="KTI1"/>
</dbReference>
<accession>A0A5J5C7Y2</accession>
<dbReference type="Pfam" id="PF00197">
    <property type="entry name" value="Kunitz_legume"/>
    <property type="match status" value="1"/>
</dbReference>
<name>A0A5J5C7Y2_9ASTE</name>
<dbReference type="Proteomes" id="UP000325577">
    <property type="component" value="Linkage Group LG0"/>
</dbReference>